<dbReference type="OrthoDB" id="8187571at2759"/>
<dbReference type="EMBL" id="VTPC01090610">
    <property type="protein sequence ID" value="KAF2882517.1"/>
    <property type="molecule type" value="Genomic_DNA"/>
</dbReference>
<dbReference type="AlphaFoldDB" id="A0A8K0CE69"/>
<comment type="caution">
    <text evidence="1">The sequence shown here is derived from an EMBL/GenBank/DDBJ whole genome shotgun (WGS) entry which is preliminary data.</text>
</comment>
<gene>
    <name evidence="1" type="ORF">ILUMI_23653</name>
</gene>
<keyword evidence="2" id="KW-1185">Reference proteome</keyword>
<reference evidence="1" key="1">
    <citation type="submission" date="2019-08" db="EMBL/GenBank/DDBJ databases">
        <title>The genome of the North American firefly Photinus pyralis.</title>
        <authorList>
            <consortium name="Photinus pyralis genome working group"/>
            <person name="Fallon T.R."/>
            <person name="Sander Lower S.E."/>
            <person name="Weng J.-K."/>
        </authorList>
    </citation>
    <scope>NUCLEOTIDE SEQUENCE</scope>
    <source>
        <strain evidence="1">TRF0915ILg1</strain>
        <tissue evidence="1">Whole body</tissue>
    </source>
</reference>
<sequence>MPRDYIRKTGRPAIDENRKDWLWGFMKRHTDLLLRKPESTSLSRSMAFNKPNLDETGITTVIRPIKIVSVKGTKQVGQIASSERGTLVTFVRLVNAIGTSLPPIFVYPRIRNPSEYLSEGSPTGSIALGLWPLDRLIFTESDFAASSVTDKPLDIDEQKTASRGGWSTVRHVPLEIAGKEWTFGFIKRHPRLGLRNPEASLILSIGTYNCSVSQKGKLRRRAASKSAQLQVLREASLSQPAILSVHEAMLFPLIWYFLESTLRSTCLEEHQEAPSA</sequence>
<dbReference type="Proteomes" id="UP000801492">
    <property type="component" value="Unassembled WGS sequence"/>
</dbReference>
<evidence type="ECO:0000313" key="2">
    <source>
        <dbReference type="Proteomes" id="UP000801492"/>
    </source>
</evidence>
<accession>A0A8K0CE69</accession>
<organism evidence="1 2">
    <name type="scientific">Ignelater luminosus</name>
    <name type="common">Cucubano</name>
    <name type="synonym">Pyrophorus luminosus</name>
    <dbReference type="NCBI Taxonomy" id="2038154"/>
    <lineage>
        <taxon>Eukaryota</taxon>
        <taxon>Metazoa</taxon>
        <taxon>Ecdysozoa</taxon>
        <taxon>Arthropoda</taxon>
        <taxon>Hexapoda</taxon>
        <taxon>Insecta</taxon>
        <taxon>Pterygota</taxon>
        <taxon>Neoptera</taxon>
        <taxon>Endopterygota</taxon>
        <taxon>Coleoptera</taxon>
        <taxon>Polyphaga</taxon>
        <taxon>Elateriformia</taxon>
        <taxon>Elateroidea</taxon>
        <taxon>Elateridae</taxon>
        <taxon>Agrypninae</taxon>
        <taxon>Pyrophorini</taxon>
        <taxon>Ignelater</taxon>
    </lineage>
</organism>
<name>A0A8K0CE69_IGNLU</name>
<protein>
    <submittedName>
        <fullName evidence="1">Uncharacterized protein</fullName>
    </submittedName>
</protein>
<proteinExistence type="predicted"/>
<evidence type="ECO:0000313" key="1">
    <source>
        <dbReference type="EMBL" id="KAF2882517.1"/>
    </source>
</evidence>